<dbReference type="PANTHER" id="PTHR28013">
    <property type="entry name" value="PROTEIN DCV1-RELATED"/>
    <property type="match status" value="1"/>
</dbReference>
<dbReference type="AlphaFoldDB" id="A0A4U0UFE6"/>
<dbReference type="Gene3D" id="1.20.140.150">
    <property type="match status" value="1"/>
</dbReference>
<accession>A0A4U0UFE6</accession>
<dbReference type="GO" id="GO:0035838">
    <property type="term" value="C:growing cell tip"/>
    <property type="evidence" value="ECO:0007669"/>
    <property type="project" value="TreeGrafter"/>
</dbReference>
<dbReference type="OrthoDB" id="2354757at2759"/>
<feature type="transmembrane region" description="Helical" evidence="1">
    <location>
        <begin position="143"/>
        <end position="165"/>
    </location>
</feature>
<keyword evidence="1" id="KW-1133">Transmembrane helix</keyword>
<dbReference type="Proteomes" id="UP000308549">
    <property type="component" value="Unassembled WGS sequence"/>
</dbReference>
<protein>
    <recommendedName>
        <fullName evidence="4">Pali-domain-containing protein</fullName>
    </recommendedName>
</protein>
<dbReference type="InterPro" id="IPR051380">
    <property type="entry name" value="pH-response_reg_palI/RIM9"/>
</dbReference>
<reference evidence="2 3" key="1">
    <citation type="submission" date="2017-03" db="EMBL/GenBank/DDBJ databases">
        <title>Genomes of endolithic fungi from Antarctica.</title>
        <authorList>
            <person name="Coleine C."/>
            <person name="Masonjones S."/>
            <person name="Stajich J.E."/>
        </authorList>
    </citation>
    <scope>NUCLEOTIDE SEQUENCE [LARGE SCALE GENOMIC DNA]</scope>
    <source>
        <strain evidence="2 3">CCFEE 6315</strain>
    </source>
</reference>
<dbReference type="PANTHER" id="PTHR28013:SF7">
    <property type="entry name" value="PALI-DOMAIN-CONTAINING PROTEIN"/>
    <property type="match status" value="1"/>
</dbReference>
<dbReference type="GO" id="GO:0005886">
    <property type="term" value="C:plasma membrane"/>
    <property type="evidence" value="ECO:0007669"/>
    <property type="project" value="InterPro"/>
</dbReference>
<feature type="transmembrane region" description="Helical" evidence="1">
    <location>
        <begin position="185"/>
        <end position="207"/>
    </location>
</feature>
<gene>
    <name evidence="2" type="ORF">B0A50_00260</name>
</gene>
<dbReference type="GO" id="GO:0032153">
    <property type="term" value="C:cell division site"/>
    <property type="evidence" value="ECO:0007669"/>
    <property type="project" value="TreeGrafter"/>
</dbReference>
<proteinExistence type="predicted"/>
<feature type="transmembrane region" description="Helical" evidence="1">
    <location>
        <begin position="114"/>
        <end position="136"/>
    </location>
</feature>
<dbReference type="InterPro" id="IPR009571">
    <property type="entry name" value="SUR7/Rim9-like_fungi"/>
</dbReference>
<dbReference type="Pfam" id="PF06687">
    <property type="entry name" value="SUR7"/>
    <property type="match status" value="1"/>
</dbReference>
<evidence type="ECO:0000256" key="1">
    <source>
        <dbReference type="SAM" id="Phobius"/>
    </source>
</evidence>
<dbReference type="EMBL" id="NAJL01000001">
    <property type="protein sequence ID" value="TKA34280.1"/>
    <property type="molecule type" value="Genomic_DNA"/>
</dbReference>
<name>A0A4U0UFE6_9PEZI</name>
<keyword evidence="1" id="KW-0472">Membrane</keyword>
<keyword evidence="1" id="KW-0812">Transmembrane</keyword>
<feature type="transmembrane region" description="Helical" evidence="1">
    <location>
        <begin position="12"/>
        <end position="35"/>
    </location>
</feature>
<comment type="caution">
    <text evidence="2">The sequence shown here is derived from an EMBL/GenBank/DDBJ whole genome shotgun (WGS) entry which is preliminary data.</text>
</comment>
<evidence type="ECO:0000313" key="2">
    <source>
        <dbReference type="EMBL" id="TKA34280.1"/>
    </source>
</evidence>
<organism evidence="2 3">
    <name type="scientific">Salinomyces thailandicus</name>
    <dbReference type="NCBI Taxonomy" id="706561"/>
    <lineage>
        <taxon>Eukaryota</taxon>
        <taxon>Fungi</taxon>
        <taxon>Dikarya</taxon>
        <taxon>Ascomycota</taxon>
        <taxon>Pezizomycotina</taxon>
        <taxon>Dothideomycetes</taxon>
        <taxon>Dothideomycetidae</taxon>
        <taxon>Mycosphaerellales</taxon>
        <taxon>Teratosphaeriaceae</taxon>
        <taxon>Salinomyces</taxon>
    </lineage>
</organism>
<evidence type="ECO:0008006" key="4">
    <source>
        <dbReference type="Google" id="ProtNLM"/>
    </source>
</evidence>
<keyword evidence="3" id="KW-1185">Reference proteome</keyword>
<evidence type="ECO:0000313" key="3">
    <source>
        <dbReference type="Proteomes" id="UP000308549"/>
    </source>
</evidence>
<sequence length="241" mass="25938">MGLASIAKKTHWLGVALLFIASICMLFATISAPIMNHNALLHVSLPMGTSRHPASVSFGTYGYCVLNTGSNNNIDSCTKHHLGYSPARVMERINREDYSDMASGTSASLTRVMVLHPVVTGLAFIAFLLSLGSGIIGSLAGALVAAVSWVLTLIALACDFSLFGIVRHHVNEDGTGSHAYFGSAIWLVLASFVLLFFGMIIVLFTSFSVRREKKRDKAAQKDERYPAAAAAAPKKKRFGIF</sequence>